<evidence type="ECO:0000256" key="2">
    <source>
        <dbReference type="SAM" id="Phobius"/>
    </source>
</evidence>
<dbReference type="EMBL" id="BJNZ01000007">
    <property type="protein sequence ID" value="GED09625.1"/>
    <property type="molecule type" value="Genomic_DNA"/>
</dbReference>
<name>A0A4Y4E1A4_CELCE</name>
<keyword evidence="2" id="KW-1133">Transmembrane helix</keyword>
<feature type="compositionally biased region" description="Basic and acidic residues" evidence="1">
    <location>
        <begin position="10"/>
        <end position="25"/>
    </location>
</feature>
<comment type="caution">
    <text evidence="3">The sequence shown here is derived from an EMBL/GenBank/DDBJ whole genome shotgun (WGS) entry which is preliminary data.</text>
</comment>
<protein>
    <submittedName>
        <fullName evidence="3">Uncharacterized protein</fullName>
    </submittedName>
</protein>
<evidence type="ECO:0000313" key="3">
    <source>
        <dbReference type="EMBL" id="GED09625.1"/>
    </source>
</evidence>
<evidence type="ECO:0000313" key="4">
    <source>
        <dbReference type="Proteomes" id="UP000316659"/>
    </source>
</evidence>
<keyword evidence="2" id="KW-0472">Membrane</keyword>
<feature type="region of interest" description="Disordered" evidence="1">
    <location>
        <begin position="1"/>
        <end position="33"/>
    </location>
</feature>
<proteinExistence type="predicted"/>
<feature type="transmembrane region" description="Helical" evidence="2">
    <location>
        <begin position="36"/>
        <end position="58"/>
    </location>
</feature>
<evidence type="ECO:0000256" key="1">
    <source>
        <dbReference type="SAM" id="MobiDB-lite"/>
    </source>
</evidence>
<organism evidence="3 4">
    <name type="scientific">Cellulosimicrobium cellulans</name>
    <name type="common">Arthrobacter luteus</name>
    <dbReference type="NCBI Taxonomy" id="1710"/>
    <lineage>
        <taxon>Bacteria</taxon>
        <taxon>Bacillati</taxon>
        <taxon>Actinomycetota</taxon>
        <taxon>Actinomycetes</taxon>
        <taxon>Micrococcales</taxon>
        <taxon>Promicromonosporaceae</taxon>
        <taxon>Cellulosimicrobium</taxon>
    </lineage>
</organism>
<sequence length="61" mass="6830">MTQRSPATETRTRPARLRDAHDDPRRTRRPNLERQSISFTVGLYLFIAGALLVVHVTAGGV</sequence>
<accession>A0A4Y4E1A4</accession>
<dbReference type="Proteomes" id="UP000316659">
    <property type="component" value="Unassembled WGS sequence"/>
</dbReference>
<dbReference type="RefSeq" id="WP_141389131.1">
    <property type="nucleotide sequence ID" value="NZ_BJNZ01000007.1"/>
</dbReference>
<reference evidence="3 4" key="1">
    <citation type="submission" date="2019-06" db="EMBL/GenBank/DDBJ databases">
        <title>Whole genome shotgun sequence of Cellulosimicrobium cellulans NBRC 15516.</title>
        <authorList>
            <person name="Hosoyama A."/>
            <person name="Uohara A."/>
            <person name="Ohji S."/>
            <person name="Ichikawa N."/>
        </authorList>
    </citation>
    <scope>NUCLEOTIDE SEQUENCE [LARGE SCALE GENOMIC DNA]</scope>
    <source>
        <strain evidence="3 4">NBRC 15516</strain>
    </source>
</reference>
<keyword evidence="2" id="KW-0812">Transmembrane</keyword>
<gene>
    <name evidence="3" type="ORF">CCE02nite_16240</name>
</gene>
<dbReference type="AlphaFoldDB" id="A0A4Y4E1A4"/>